<comment type="caution">
    <text evidence="5">The sequence shown here is derived from an EMBL/GenBank/DDBJ whole genome shotgun (WGS) entry which is preliminary data.</text>
</comment>
<protein>
    <recommendedName>
        <fullName evidence="2">galactinol--sucrose galactosyltransferase</fullName>
        <ecNumber evidence="2">2.4.1.82</ecNumber>
    </recommendedName>
</protein>
<sequence length="781" mass="86670">MIHSPLRSLHFNPKPSPFLNPNPHKPFFKGGLRSPRRWIQSMSLVCASKPLIKDGVLRINGKEALKSVPDNVVVSKPVDGSAFLGAVSDEKSSRHVFKLGVLEDHRLLCLFRFKIWWMIPRMGNSGSDIPVETQMLLLESREDMENRNGATDYILFLPVLDGPFRSSLQGNSLNELEFCTESGDPSVQASQFYESVFVSCGSDPFKLVSESMKKLKEYKGTFSLRADKLMPGMLDWFGWCTWDAFYTEVSPRGIEDGLKSLSAGGTPAKFLIIDDGWQDITNDFQKEGEPYIEGSQFGARLVSIKENSKFRGSRNGFKDFTTMIKNTYELKYVYAWHALMGHWGGLEPDAPGTKKYNPKLLYPTQSPGNLTNSRDLSMDDGMQIYGVGMIDPEKIFEFYDDLHSYLASQNVDGVKVDVQNILETIAAGYGGRVSLTQWFHQNLERSITKNFQDNSIICCMGQSTDSIYSSKTSAVTRASDDYMPRNESSQTLHVAAVAFNSIFLGEVMVPDWDMFYSCHYAAEFHAVARALGGCGVYISDKPGEHDFSLLKKLVLPNGSVLRAKYPGRPTRDCLFNDPVMDGKSLLKIWNMNSFTGVIGIFNCQGAGAWPCMDSSGNANSSEKTLTGLVRPGDIEFLEDIAGKDRTGDSAVYKFSAGSLSRLHKNGTVAVSLKVLECEVFTISPIKRYNSSIEFAPIGLIKMFNSGGAVEAIDSRDDNSSIQLSITGRGSGLFGAFSSTKPKSCKLDSKEQEFSFNDEDNFLTLMIPSSSCDFSWNLDVSF</sequence>
<evidence type="ECO:0000313" key="6">
    <source>
        <dbReference type="Proteomes" id="UP001085076"/>
    </source>
</evidence>
<dbReference type="OrthoDB" id="4664297at2759"/>
<comment type="catalytic activity">
    <reaction evidence="4">
        <text>alpha-D-galactosyl-(1-&gt;3)-1D-myo-inositol + sucrose = raffinose + myo-inositol</text>
        <dbReference type="Rhea" id="RHEA:20161"/>
        <dbReference type="ChEBI" id="CHEBI:16634"/>
        <dbReference type="ChEBI" id="CHEBI:17268"/>
        <dbReference type="ChEBI" id="CHEBI:17505"/>
        <dbReference type="ChEBI" id="CHEBI:17992"/>
        <dbReference type="EC" id="2.4.1.82"/>
    </reaction>
</comment>
<dbReference type="EC" id="2.4.1.82" evidence="2"/>
<dbReference type="EMBL" id="JAGGNH010000001">
    <property type="protein sequence ID" value="KAJ0989728.1"/>
    <property type="molecule type" value="Genomic_DNA"/>
</dbReference>
<dbReference type="PANTHER" id="PTHR31268:SF26">
    <property type="entry name" value="GALACTINOL--SUCROSE GALACTOSYLTRANSFERASE"/>
    <property type="match status" value="1"/>
</dbReference>
<dbReference type="Proteomes" id="UP001085076">
    <property type="component" value="Miscellaneous, Linkage group lg01"/>
</dbReference>
<comment type="similarity">
    <text evidence="1">Belongs to the glycosyl hydrolases 36 family.</text>
</comment>
<gene>
    <name evidence="5" type="ORF">J5N97_008084</name>
</gene>
<evidence type="ECO:0000313" key="5">
    <source>
        <dbReference type="EMBL" id="KAJ0989728.1"/>
    </source>
</evidence>
<dbReference type="Pfam" id="PF05691">
    <property type="entry name" value="Raffinose_syn"/>
    <property type="match status" value="1"/>
</dbReference>
<reference evidence="5" key="1">
    <citation type="submission" date="2021-03" db="EMBL/GenBank/DDBJ databases">
        <authorList>
            <person name="Li Z."/>
            <person name="Yang C."/>
        </authorList>
    </citation>
    <scope>NUCLEOTIDE SEQUENCE</scope>
    <source>
        <strain evidence="5">Dzin_1.0</strain>
        <tissue evidence="5">Leaf</tissue>
    </source>
</reference>
<reference evidence="5" key="2">
    <citation type="journal article" date="2022" name="Hortic Res">
        <title>The genome of Dioscorea zingiberensis sheds light on the biosynthesis, origin and evolution of the medicinally important diosgenin saponins.</title>
        <authorList>
            <person name="Li Y."/>
            <person name="Tan C."/>
            <person name="Li Z."/>
            <person name="Guo J."/>
            <person name="Li S."/>
            <person name="Chen X."/>
            <person name="Wang C."/>
            <person name="Dai X."/>
            <person name="Yang H."/>
            <person name="Song W."/>
            <person name="Hou L."/>
            <person name="Xu J."/>
            <person name="Tong Z."/>
            <person name="Xu A."/>
            <person name="Yuan X."/>
            <person name="Wang W."/>
            <person name="Yang Q."/>
            <person name="Chen L."/>
            <person name="Sun Z."/>
            <person name="Wang K."/>
            <person name="Pan B."/>
            <person name="Chen J."/>
            <person name="Bao Y."/>
            <person name="Liu F."/>
            <person name="Qi X."/>
            <person name="Gang D.R."/>
            <person name="Wen J."/>
            <person name="Li J."/>
        </authorList>
    </citation>
    <scope>NUCLEOTIDE SEQUENCE</scope>
    <source>
        <strain evidence="5">Dzin_1.0</strain>
    </source>
</reference>
<evidence type="ECO:0000256" key="1">
    <source>
        <dbReference type="ARBA" id="ARBA00007240"/>
    </source>
</evidence>
<dbReference type="InterPro" id="IPR013785">
    <property type="entry name" value="Aldolase_TIM"/>
</dbReference>
<dbReference type="SUPFAM" id="SSF51445">
    <property type="entry name" value="(Trans)glycosidases"/>
    <property type="match status" value="1"/>
</dbReference>
<name>A0A9D5DD23_9LILI</name>
<evidence type="ECO:0000256" key="3">
    <source>
        <dbReference type="ARBA" id="ARBA00023277"/>
    </source>
</evidence>
<keyword evidence="3" id="KW-0119">Carbohydrate metabolism</keyword>
<organism evidence="5 6">
    <name type="scientific">Dioscorea zingiberensis</name>
    <dbReference type="NCBI Taxonomy" id="325984"/>
    <lineage>
        <taxon>Eukaryota</taxon>
        <taxon>Viridiplantae</taxon>
        <taxon>Streptophyta</taxon>
        <taxon>Embryophyta</taxon>
        <taxon>Tracheophyta</taxon>
        <taxon>Spermatophyta</taxon>
        <taxon>Magnoliopsida</taxon>
        <taxon>Liliopsida</taxon>
        <taxon>Dioscoreales</taxon>
        <taxon>Dioscoreaceae</taxon>
        <taxon>Dioscorea</taxon>
    </lineage>
</organism>
<dbReference type="Gene3D" id="3.20.20.70">
    <property type="entry name" value="Aldolase class I"/>
    <property type="match status" value="1"/>
</dbReference>
<keyword evidence="6" id="KW-1185">Reference proteome</keyword>
<dbReference type="PANTHER" id="PTHR31268">
    <property type="match status" value="1"/>
</dbReference>
<evidence type="ECO:0000256" key="4">
    <source>
        <dbReference type="ARBA" id="ARBA00049426"/>
    </source>
</evidence>
<dbReference type="InterPro" id="IPR017853">
    <property type="entry name" value="GH"/>
</dbReference>
<accession>A0A9D5DD23</accession>
<evidence type="ECO:0000256" key="2">
    <source>
        <dbReference type="ARBA" id="ARBA00012708"/>
    </source>
</evidence>
<dbReference type="InterPro" id="IPR008811">
    <property type="entry name" value="Glycosyl_hydrolases_36"/>
</dbReference>
<proteinExistence type="inferred from homology"/>
<dbReference type="GO" id="GO:0047274">
    <property type="term" value="F:galactinol-sucrose galactosyltransferase activity"/>
    <property type="evidence" value="ECO:0007669"/>
    <property type="project" value="UniProtKB-EC"/>
</dbReference>
<dbReference type="AlphaFoldDB" id="A0A9D5DD23"/>